<feature type="domain" description="C2" evidence="2">
    <location>
        <begin position="107"/>
        <end position="231"/>
    </location>
</feature>
<feature type="domain" description="C2" evidence="2">
    <location>
        <begin position="1"/>
        <end position="104"/>
    </location>
</feature>
<dbReference type="InterPro" id="IPR037140">
    <property type="entry name" value="VHL_beta_dom_sf"/>
</dbReference>
<dbReference type="Proteomes" id="UP000243217">
    <property type="component" value="Unassembled WGS sequence"/>
</dbReference>
<dbReference type="OrthoDB" id="5855668at2759"/>
<evidence type="ECO:0000256" key="1">
    <source>
        <dbReference type="SAM" id="MobiDB-lite"/>
    </source>
</evidence>
<dbReference type="PANTHER" id="PTHR10857:SF106">
    <property type="entry name" value="C2 DOMAIN-CONTAINING PROTEIN"/>
    <property type="match status" value="1"/>
</dbReference>
<dbReference type="GO" id="GO:0005544">
    <property type="term" value="F:calcium-dependent phospholipid binding"/>
    <property type="evidence" value="ECO:0007669"/>
    <property type="project" value="InterPro"/>
</dbReference>
<dbReference type="PROSITE" id="PS50004">
    <property type="entry name" value="C2"/>
    <property type="match status" value="2"/>
</dbReference>
<feature type="compositionally biased region" description="Low complexity" evidence="1">
    <location>
        <begin position="540"/>
        <end position="555"/>
    </location>
</feature>
<reference evidence="3 4" key="1">
    <citation type="journal article" date="2014" name="Genome Biol. Evol.">
        <title>The secreted proteins of Achlya hypogyna and Thraustotheca clavata identify the ancestral oomycete secretome and reveal gene acquisitions by horizontal gene transfer.</title>
        <authorList>
            <person name="Misner I."/>
            <person name="Blouin N."/>
            <person name="Leonard G."/>
            <person name="Richards T.A."/>
            <person name="Lane C.E."/>
        </authorList>
    </citation>
    <scope>NUCLEOTIDE SEQUENCE [LARGE SCALE GENOMIC DNA]</scope>
    <source>
        <strain evidence="3 4">ATCC 34112</strain>
    </source>
</reference>
<dbReference type="InterPro" id="IPR036208">
    <property type="entry name" value="VHL_sf"/>
</dbReference>
<dbReference type="CDD" id="cd00030">
    <property type="entry name" value="C2"/>
    <property type="match status" value="1"/>
</dbReference>
<protein>
    <recommendedName>
        <fullName evidence="2">C2 domain-containing protein</fullName>
    </recommendedName>
</protein>
<organism evidence="3 4">
    <name type="scientific">Thraustotheca clavata</name>
    <dbReference type="NCBI Taxonomy" id="74557"/>
    <lineage>
        <taxon>Eukaryota</taxon>
        <taxon>Sar</taxon>
        <taxon>Stramenopiles</taxon>
        <taxon>Oomycota</taxon>
        <taxon>Saprolegniomycetes</taxon>
        <taxon>Saprolegniales</taxon>
        <taxon>Achlyaceae</taxon>
        <taxon>Thraustotheca</taxon>
    </lineage>
</organism>
<dbReference type="SUPFAM" id="SSF49468">
    <property type="entry name" value="VHL"/>
    <property type="match status" value="2"/>
</dbReference>
<dbReference type="Gene3D" id="2.60.40.780">
    <property type="entry name" value="von Hippel-Lindau disease tumour suppressor, beta domain"/>
    <property type="match status" value="2"/>
</dbReference>
<dbReference type="GO" id="GO:0005886">
    <property type="term" value="C:plasma membrane"/>
    <property type="evidence" value="ECO:0007669"/>
    <property type="project" value="TreeGrafter"/>
</dbReference>
<keyword evidence="4" id="KW-1185">Reference proteome</keyword>
<sequence length="586" mass="64244">MSAIEVILSASNLPPSSDPFAVLYFNDSIVGRTETRKNTPSPGFLKSFKFDATNEHDHRPVKIELYHEKHQENQELHHQKLIGTGVVPLSHLISQVKKTVDVPVNGEHGTVSVQIRTEFISQNADIAKIQFGAAEISTPDRSGAPNAFLVIKRAFEDGSFVPVVRTEIQNHSNNPVWEMLDVTVQRLCNGDYKRNLLFQVAHSDSNTQKLLGQATANLYDLLNSSIHTLNLRVGERFNGTLNVNFLQVANEPDYLGFAPGPCEISHLQGLRSLSKPLDQQSSYSAYNPTAQPTAPMALPMQQSAYSEQTQYAQAVPFDQGYPQKQASAQYPQAVAVPVNWMTKTVTQESDTPTKVTFINSFVAPVDISWVDYDGAEEVYNQIIPGEKYVQDTYAKHVWKLSSPGYGTLAYYAATPESSFVDILGVNRLGVGPKVINIVSGEAGPPIQLLFVNNTPHQIGIAWVDDTGDEVEYAQVQPRMSYLQDTYANHVWKAHYLGSNVPLVYYRGSAVSEQVDIRGHNSVVNTPLSAPSNPPQAQPVYPGYNQPGYGNPNYGNPGYGNPGQGYGNPGYGNPGYGNYPGKPGSGV</sequence>
<feature type="region of interest" description="Disordered" evidence="1">
    <location>
        <begin position="522"/>
        <end position="586"/>
    </location>
</feature>
<dbReference type="SUPFAM" id="SSF49562">
    <property type="entry name" value="C2 domain (Calcium/lipid-binding domain, CaLB)"/>
    <property type="match status" value="2"/>
</dbReference>
<dbReference type="SMART" id="SM00239">
    <property type="entry name" value="C2"/>
    <property type="match status" value="2"/>
</dbReference>
<dbReference type="AlphaFoldDB" id="A0A1V9ZFF9"/>
<evidence type="ECO:0000313" key="3">
    <source>
        <dbReference type="EMBL" id="OQR96728.1"/>
    </source>
</evidence>
<evidence type="ECO:0000313" key="4">
    <source>
        <dbReference type="Proteomes" id="UP000243217"/>
    </source>
</evidence>
<evidence type="ECO:0000259" key="2">
    <source>
        <dbReference type="PROSITE" id="PS50004"/>
    </source>
</evidence>
<dbReference type="Gene3D" id="2.60.40.150">
    <property type="entry name" value="C2 domain"/>
    <property type="match status" value="2"/>
</dbReference>
<dbReference type="InterPro" id="IPR000008">
    <property type="entry name" value="C2_dom"/>
</dbReference>
<proteinExistence type="predicted"/>
<dbReference type="PANTHER" id="PTHR10857">
    <property type="entry name" value="COPINE"/>
    <property type="match status" value="1"/>
</dbReference>
<dbReference type="EMBL" id="JNBS01001952">
    <property type="protein sequence ID" value="OQR96728.1"/>
    <property type="molecule type" value="Genomic_DNA"/>
</dbReference>
<dbReference type="STRING" id="74557.A0A1V9ZFF9"/>
<comment type="caution">
    <text evidence="3">The sequence shown here is derived from an EMBL/GenBank/DDBJ whole genome shotgun (WGS) entry which is preliminary data.</text>
</comment>
<gene>
    <name evidence="3" type="ORF">THRCLA_07185</name>
</gene>
<feature type="compositionally biased region" description="Gly residues" evidence="1">
    <location>
        <begin position="556"/>
        <end position="574"/>
    </location>
</feature>
<dbReference type="GO" id="GO:0071277">
    <property type="term" value="P:cellular response to calcium ion"/>
    <property type="evidence" value="ECO:0007669"/>
    <property type="project" value="TreeGrafter"/>
</dbReference>
<accession>A0A1V9ZFF9</accession>
<dbReference type="InterPro" id="IPR045052">
    <property type="entry name" value="Copine"/>
</dbReference>
<name>A0A1V9ZFF9_9STRA</name>
<dbReference type="InterPro" id="IPR035892">
    <property type="entry name" value="C2_domain_sf"/>
</dbReference>
<dbReference type="Pfam" id="PF00168">
    <property type="entry name" value="C2"/>
    <property type="match status" value="2"/>
</dbReference>